<dbReference type="InterPro" id="IPR036074">
    <property type="entry name" value="CbiD_sf"/>
</dbReference>
<keyword evidence="4" id="KW-0949">S-adenosyl-L-methionine</keyword>
<keyword evidence="3 5" id="KW-0808">Transferase</keyword>
<keyword evidence="2 5" id="KW-0489">Methyltransferase</keyword>
<dbReference type="PANTHER" id="PTHR35863">
    <property type="entry name" value="COBALT-PRECORRIN-5B C(1)-METHYLTRANSFERASE"/>
    <property type="match status" value="1"/>
</dbReference>
<evidence type="ECO:0000256" key="4">
    <source>
        <dbReference type="ARBA" id="ARBA00022691"/>
    </source>
</evidence>
<feature type="non-terminal residue" evidence="5">
    <location>
        <position position="1"/>
    </location>
</feature>
<evidence type="ECO:0000256" key="2">
    <source>
        <dbReference type="ARBA" id="ARBA00022603"/>
    </source>
</evidence>
<dbReference type="SUPFAM" id="SSF111342">
    <property type="entry name" value="CbiD-like"/>
    <property type="match status" value="1"/>
</dbReference>
<dbReference type="NCBIfam" id="TIGR00312">
    <property type="entry name" value="cbiD"/>
    <property type="match status" value="1"/>
</dbReference>
<evidence type="ECO:0000256" key="1">
    <source>
        <dbReference type="ARBA" id="ARBA00022573"/>
    </source>
</evidence>
<dbReference type="RefSeq" id="WP_264322836.1">
    <property type="nucleotide sequence ID" value="NZ_JADEXN010000411.1"/>
</dbReference>
<evidence type="ECO:0000256" key="3">
    <source>
        <dbReference type="ARBA" id="ARBA00022679"/>
    </source>
</evidence>
<name>A0A928Z9H7_9CYAN</name>
<dbReference type="Proteomes" id="UP000621799">
    <property type="component" value="Unassembled WGS sequence"/>
</dbReference>
<accession>A0A928Z9H7</accession>
<dbReference type="AlphaFoldDB" id="A0A928Z9H7"/>
<reference evidence="5" key="1">
    <citation type="submission" date="2020-10" db="EMBL/GenBank/DDBJ databases">
        <authorList>
            <person name="Castelo-Branco R."/>
            <person name="Eusebio N."/>
            <person name="Adriana R."/>
            <person name="Vieira A."/>
            <person name="Brugerolle De Fraissinette N."/>
            <person name="Rezende De Castro R."/>
            <person name="Schneider M.P."/>
            <person name="Vasconcelos V."/>
            <person name="Leao P.N."/>
        </authorList>
    </citation>
    <scope>NUCLEOTIDE SEQUENCE</scope>
    <source>
        <strain evidence="5">LEGE 11467</strain>
    </source>
</reference>
<dbReference type="GO" id="GO:0032259">
    <property type="term" value="P:methylation"/>
    <property type="evidence" value="ECO:0007669"/>
    <property type="project" value="UniProtKB-KW"/>
</dbReference>
<evidence type="ECO:0000313" key="6">
    <source>
        <dbReference type="Proteomes" id="UP000621799"/>
    </source>
</evidence>
<dbReference type="Pfam" id="PF01888">
    <property type="entry name" value="CbiD"/>
    <property type="match status" value="1"/>
</dbReference>
<protein>
    <submittedName>
        <fullName evidence="5">Cobalt-precorrin-5B (C(1))-methyltransferase</fullName>
        <ecNumber evidence="5">2.1.1.195</ecNumber>
    </submittedName>
</protein>
<organism evidence="5 6">
    <name type="scientific">Zarconia navalis LEGE 11467</name>
    <dbReference type="NCBI Taxonomy" id="1828826"/>
    <lineage>
        <taxon>Bacteria</taxon>
        <taxon>Bacillati</taxon>
        <taxon>Cyanobacteriota</taxon>
        <taxon>Cyanophyceae</taxon>
        <taxon>Oscillatoriophycideae</taxon>
        <taxon>Oscillatoriales</taxon>
        <taxon>Oscillatoriales incertae sedis</taxon>
        <taxon>Zarconia</taxon>
        <taxon>Zarconia navalis</taxon>
    </lineage>
</organism>
<keyword evidence="6" id="KW-1185">Reference proteome</keyword>
<comment type="caution">
    <text evidence="5">The sequence shown here is derived from an EMBL/GenBank/DDBJ whole genome shotgun (WGS) entry which is preliminary data.</text>
</comment>
<dbReference type="GO" id="GO:0009236">
    <property type="term" value="P:cobalamin biosynthetic process"/>
    <property type="evidence" value="ECO:0007669"/>
    <property type="project" value="UniProtKB-KW"/>
</dbReference>
<evidence type="ECO:0000313" key="5">
    <source>
        <dbReference type="EMBL" id="MBE9042685.1"/>
    </source>
</evidence>
<dbReference type="InterPro" id="IPR002748">
    <property type="entry name" value="CbiD"/>
</dbReference>
<dbReference type="EMBL" id="JADEXN010000411">
    <property type="protein sequence ID" value="MBE9042685.1"/>
    <property type="molecule type" value="Genomic_DNA"/>
</dbReference>
<proteinExistence type="predicted"/>
<dbReference type="EC" id="2.1.1.195" evidence="5"/>
<dbReference type="Gene3D" id="3.30.2110.10">
    <property type="entry name" value="CbiD-like"/>
    <property type="match status" value="1"/>
</dbReference>
<keyword evidence="1" id="KW-0169">Cobalamin biosynthesis</keyword>
<sequence>TGEAAVYAYARRLLRSNLERYLTAGDRIRVTVILPEGRSLAQRTSNAAFGIVEGLSLLGTTGVSQPLSAPGQLNAYREELQAKSRTFDELVFCIGENGLDLAQKMGISPDRQIKVANWIGPLLVEAGLQKLKSILLFGYHGKAIKLAGGIFHTHHHLADGRAEILTAHCASLGVPSSVVGEIFASGTTQEALERLRKLDADTNGDWVGRVYGSLAATIDRRARAYIQKHSNIKVEVGSILFDRQRQIIVKSDMGVQIVDRICS</sequence>
<dbReference type="GO" id="GO:0008168">
    <property type="term" value="F:methyltransferase activity"/>
    <property type="evidence" value="ECO:0007669"/>
    <property type="project" value="UniProtKB-KW"/>
</dbReference>
<gene>
    <name evidence="5" type="ORF">IQ235_18145</name>
</gene>
<dbReference type="PANTHER" id="PTHR35863:SF1">
    <property type="entry name" value="COBALT-PRECORRIN-5B C(1)-METHYLTRANSFERASE"/>
    <property type="match status" value="1"/>
</dbReference>